<keyword evidence="2 3" id="KW-0560">Oxidoreductase</keyword>
<accession>A0A3N9UID2</accession>
<dbReference type="FunFam" id="3.40.50.720:FF:000462">
    <property type="entry name" value="Glyoxylate reductase (NADP+)"/>
    <property type="match status" value="1"/>
</dbReference>
<organism evidence="6 7">
    <name type="scientific">Lysinibacillus composti</name>
    <dbReference type="NCBI Taxonomy" id="720633"/>
    <lineage>
        <taxon>Bacteria</taxon>
        <taxon>Bacillati</taxon>
        <taxon>Bacillota</taxon>
        <taxon>Bacilli</taxon>
        <taxon>Bacillales</taxon>
        <taxon>Bacillaceae</taxon>
        <taxon>Lysinibacillus</taxon>
    </lineage>
</organism>
<keyword evidence="7" id="KW-1185">Reference proteome</keyword>
<dbReference type="Proteomes" id="UP000274033">
    <property type="component" value="Unassembled WGS sequence"/>
</dbReference>
<feature type="domain" description="D-isomer specific 2-hydroxyacid dehydrogenase NAD-binding" evidence="5">
    <location>
        <begin position="108"/>
        <end position="286"/>
    </location>
</feature>
<dbReference type="InterPro" id="IPR006140">
    <property type="entry name" value="D-isomer_DH_NAD-bd"/>
</dbReference>
<dbReference type="OrthoDB" id="9805416at2"/>
<dbReference type="GO" id="GO:0005829">
    <property type="term" value="C:cytosol"/>
    <property type="evidence" value="ECO:0007669"/>
    <property type="project" value="TreeGrafter"/>
</dbReference>
<gene>
    <name evidence="6" type="ORF">EBB45_04305</name>
</gene>
<name>A0A3N9UID2_9BACI</name>
<feature type="domain" description="D-isomer specific 2-hydroxyacid dehydrogenase catalytic" evidence="4">
    <location>
        <begin position="3"/>
        <end position="318"/>
    </location>
</feature>
<dbReference type="PANTHER" id="PTHR10996:SF283">
    <property type="entry name" value="GLYOXYLATE_HYDROXYPYRUVATE REDUCTASE B"/>
    <property type="match status" value="1"/>
</dbReference>
<sequence>MKILITRTIKSALLDNIPKEFEVVMWKEEDSPMPRAELLREIEDADAVFTNVSDQIDFEVFERAKNLKVVGTMAVGFDNINVQEATKRGILVGHTPDVLSEAVAELALALMFATARRVVEGMNYIHQNQWESWGPYLFAGQKISGKKLGIIGMGRIGKILAKMARGINMEVLYSNRRRDEQTEAELNVDYRDLESLLKESDYVVMLAPATPETYHMLGYEQFALMKPTSIFVNVSRGSTVNEDDLYKILSEKKIFAAGLDVFEVEPIKNNHPLLTLDNVIAVPHIGSATVDTRDKMVEITLNNILRGLKGERLLHTVNKEVYELSTRK</sequence>
<dbReference type="SUPFAM" id="SSF52283">
    <property type="entry name" value="Formate/glycerate dehydrogenase catalytic domain-like"/>
    <property type="match status" value="1"/>
</dbReference>
<dbReference type="InterPro" id="IPR050223">
    <property type="entry name" value="D-isomer_2-hydroxyacid_DH"/>
</dbReference>
<proteinExistence type="inferred from homology"/>
<dbReference type="SUPFAM" id="SSF51735">
    <property type="entry name" value="NAD(P)-binding Rossmann-fold domains"/>
    <property type="match status" value="1"/>
</dbReference>
<dbReference type="GO" id="GO:0030267">
    <property type="term" value="F:glyoxylate reductase (NADPH) activity"/>
    <property type="evidence" value="ECO:0007669"/>
    <property type="project" value="TreeGrafter"/>
</dbReference>
<reference evidence="6 7" key="1">
    <citation type="journal article" date="2013" name="J. Microbiol.">
        <title>Lysinibacillus chungkukjangi sp. nov., isolated from Chungkukjang, Korean fermented soybean food.</title>
        <authorList>
            <person name="Kim S.J."/>
            <person name="Jang Y.H."/>
            <person name="Hamada M."/>
            <person name="Ahn J.H."/>
            <person name="Weon H.Y."/>
            <person name="Suzuki K."/>
            <person name="Whang K.S."/>
            <person name="Kwon S.W."/>
        </authorList>
    </citation>
    <scope>NUCLEOTIDE SEQUENCE [LARGE SCALE GENOMIC DNA]</scope>
    <source>
        <strain evidence="6 7">MCCC 1A12701</strain>
    </source>
</reference>
<dbReference type="Pfam" id="PF02826">
    <property type="entry name" value="2-Hacid_dh_C"/>
    <property type="match status" value="1"/>
</dbReference>
<dbReference type="InterPro" id="IPR036291">
    <property type="entry name" value="NAD(P)-bd_dom_sf"/>
</dbReference>
<dbReference type="GO" id="GO:0051287">
    <property type="term" value="F:NAD binding"/>
    <property type="evidence" value="ECO:0007669"/>
    <property type="project" value="InterPro"/>
</dbReference>
<evidence type="ECO:0000259" key="4">
    <source>
        <dbReference type="Pfam" id="PF00389"/>
    </source>
</evidence>
<protein>
    <submittedName>
        <fullName evidence="6">D-glycerate dehydrogenase</fullName>
    </submittedName>
</protein>
<evidence type="ECO:0000313" key="7">
    <source>
        <dbReference type="Proteomes" id="UP000274033"/>
    </source>
</evidence>
<dbReference type="Pfam" id="PF00389">
    <property type="entry name" value="2-Hacid_dh"/>
    <property type="match status" value="1"/>
</dbReference>
<dbReference type="PANTHER" id="PTHR10996">
    <property type="entry name" value="2-HYDROXYACID DEHYDROGENASE-RELATED"/>
    <property type="match status" value="1"/>
</dbReference>
<evidence type="ECO:0000256" key="2">
    <source>
        <dbReference type="ARBA" id="ARBA00023002"/>
    </source>
</evidence>
<dbReference type="Gene3D" id="3.40.50.720">
    <property type="entry name" value="NAD(P)-binding Rossmann-like Domain"/>
    <property type="match status" value="2"/>
</dbReference>
<evidence type="ECO:0000256" key="1">
    <source>
        <dbReference type="ARBA" id="ARBA00005854"/>
    </source>
</evidence>
<dbReference type="GO" id="GO:0016618">
    <property type="term" value="F:hydroxypyruvate reductase [NAD(P)H] activity"/>
    <property type="evidence" value="ECO:0007669"/>
    <property type="project" value="TreeGrafter"/>
</dbReference>
<evidence type="ECO:0000259" key="5">
    <source>
        <dbReference type="Pfam" id="PF02826"/>
    </source>
</evidence>
<dbReference type="CDD" id="cd05301">
    <property type="entry name" value="GDH"/>
    <property type="match status" value="1"/>
</dbReference>
<dbReference type="AlphaFoldDB" id="A0A3N9UID2"/>
<comment type="similarity">
    <text evidence="1 3">Belongs to the D-isomer specific 2-hydroxyacid dehydrogenase family.</text>
</comment>
<evidence type="ECO:0000256" key="3">
    <source>
        <dbReference type="RuleBase" id="RU003719"/>
    </source>
</evidence>
<comment type="caution">
    <text evidence="6">The sequence shown here is derived from an EMBL/GenBank/DDBJ whole genome shotgun (WGS) entry which is preliminary data.</text>
</comment>
<dbReference type="InterPro" id="IPR006139">
    <property type="entry name" value="D-isomer_2_OHA_DH_cat_dom"/>
</dbReference>
<dbReference type="EMBL" id="RRCT01000002">
    <property type="protein sequence ID" value="RQW75843.1"/>
    <property type="molecule type" value="Genomic_DNA"/>
</dbReference>
<dbReference type="RefSeq" id="WP_124762990.1">
    <property type="nucleotide sequence ID" value="NZ_JAFBDY010000002.1"/>
</dbReference>
<evidence type="ECO:0000313" key="6">
    <source>
        <dbReference type="EMBL" id="RQW75843.1"/>
    </source>
</evidence>